<keyword evidence="1" id="KW-1133">Transmembrane helix</keyword>
<accession>D0LQH0</accession>
<proteinExistence type="predicted"/>
<dbReference type="STRING" id="502025.Hoch_6510"/>
<keyword evidence="1" id="KW-0472">Membrane</keyword>
<gene>
    <name evidence="2" type="ordered locus">Hoch_6510</name>
</gene>
<organism evidence="2 3">
    <name type="scientific">Haliangium ochraceum (strain DSM 14365 / JCM 11303 / SMP-2)</name>
    <dbReference type="NCBI Taxonomy" id="502025"/>
    <lineage>
        <taxon>Bacteria</taxon>
        <taxon>Pseudomonadati</taxon>
        <taxon>Myxococcota</taxon>
        <taxon>Polyangia</taxon>
        <taxon>Haliangiales</taxon>
        <taxon>Kofleriaceae</taxon>
        <taxon>Haliangium</taxon>
    </lineage>
</organism>
<dbReference type="Proteomes" id="UP000001880">
    <property type="component" value="Chromosome"/>
</dbReference>
<reference evidence="2 3" key="1">
    <citation type="journal article" date="2010" name="Stand. Genomic Sci.">
        <title>Complete genome sequence of Haliangium ochraceum type strain (SMP-2).</title>
        <authorList>
            <consortium name="US DOE Joint Genome Institute (JGI-PGF)"/>
            <person name="Ivanova N."/>
            <person name="Daum C."/>
            <person name="Lang E."/>
            <person name="Abt B."/>
            <person name="Kopitz M."/>
            <person name="Saunders E."/>
            <person name="Lapidus A."/>
            <person name="Lucas S."/>
            <person name="Glavina Del Rio T."/>
            <person name="Nolan M."/>
            <person name="Tice H."/>
            <person name="Copeland A."/>
            <person name="Cheng J.F."/>
            <person name="Chen F."/>
            <person name="Bruce D."/>
            <person name="Goodwin L."/>
            <person name="Pitluck S."/>
            <person name="Mavromatis K."/>
            <person name="Pati A."/>
            <person name="Mikhailova N."/>
            <person name="Chen A."/>
            <person name="Palaniappan K."/>
            <person name="Land M."/>
            <person name="Hauser L."/>
            <person name="Chang Y.J."/>
            <person name="Jeffries C.D."/>
            <person name="Detter J.C."/>
            <person name="Brettin T."/>
            <person name="Rohde M."/>
            <person name="Goker M."/>
            <person name="Bristow J."/>
            <person name="Markowitz V."/>
            <person name="Eisen J.A."/>
            <person name="Hugenholtz P."/>
            <person name="Kyrpides N.C."/>
            <person name="Klenk H.P."/>
        </authorList>
    </citation>
    <scope>NUCLEOTIDE SEQUENCE [LARGE SCALE GENOMIC DNA]</scope>
    <source>
        <strain evidence="3">DSM 14365 / CIP 107738 / JCM 11303 / AJ 13395 / SMP-2</strain>
    </source>
</reference>
<protein>
    <submittedName>
        <fullName evidence="2">Uncharacterized protein</fullName>
    </submittedName>
</protein>
<dbReference type="RefSeq" id="WP_012831571.1">
    <property type="nucleotide sequence ID" value="NC_013440.1"/>
</dbReference>
<dbReference type="KEGG" id="hoh:Hoch_6510"/>
<evidence type="ECO:0000313" key="3">
    <source>
        <dbReference type="Proteomes" id="UP000001880"/>
    </source>
</evidence>
<dbReference type="HOGENOM" id="CLU_1003875_0_0_7"/>
<feature type="transmembrane region" description="Helical" evidence="1">
    <location>
        <begin position="59"/>
        <end position="79"/>
    </location>
</feature>
<evidence type="ECO:0000313" key="2">
    <source>
        <dbReference type="EMBL" id="ACY18979.1"/>
    </source>
</evidence>
<name>D0LQH0_HALO1</name>
<sequence length="277" mass="31881">MKKGIFEHKISVAKIDAHREQLARRIRGARRRLGLISVLIIGFMLGMMPVLAAQSSDEFLVVGVIVGAVGVFLFGFYFLDRRRRQRDIARRRVEPLRQILGSLRDELLPTRKLELRYDLRDPDDREKMTWTETSDFGHAKIRYYDAWLRIQGVLADGTRFRIRMANELKTKKGRVLHEKRWLNLKVGPPESRYSIDQAAEHFHLLVSAFDNEAALHASPVVLQIAIDQLRGAIVIKARREDMDFPPEAVLGLLRGTVNFVIEHGNEPAEGEERMGFF</sequence>
<dbReference type="AlphaFoldDB" id="D0LQH0"/>
<feature type="transmembrane region" description="Helical" evidence="1">
    <location>
        <begin position="33"/>
        <end position="53"/>
    </location>
</feature>
<evidence type="ECO:0000256" key="1">
    <source>
        <dbReference type="SAM" id="Phobius"/>
    </source>
</evidence>
<keyword evidence="3" id="KW-1185">Reference proteome</keyword>
<keyword evidence="1" id="KW-0812">Transmembrane</keyword>
<dbReference type="EMBL" id="CP001804">
    <property type="protein sequence ID" value="ACY18979.1"/>
    <property type="molecule type" value="Genomic_DNA"/>
</dbReference>